<gene>
    <name evidence="11" type="primary">btuB</name>
    <name evidence="11" type="ORF">SCFA_580004</name>
</gene>
<dbReference type="GO" id="GO:0044718">
    <property type="term" value="P:siderophore transmembrane transport"/>
    <property type="evidence" value="ECO:0007669"/>
    <property type="project" value="TreeGrafter"/>
</dbReference>
<reference evidence="11" key="1">
    <citation type="submission" date="2019-03" db="EMBL/GenBank/DDBJ databases">
        <authorList>
            <person name="Hao L."/>
        </authorList>
    </citation>
    <scope>NUCLEOTIDE SEQUENCE</scope>
</reference>
<dbReference type="SUPFAM" id="SSF56935">
    <property type="entry name" value="Porins"/>
    <property type="match status" value="1"/>
</dbReference>
<evidence type="ECO:0000256" key="1">
    <source>
        <dbReference type="ARBA" id="ARBA00004571"/>
    </source>
</evidence>
<dbReference type="InterPro" id="IPR000531">
    <property type="entry name" value="Beta-barrel_TonB"/>
</dbReference>
<evidence type="ECO:0000259" key="9">
    <source>
        <dbReference type="Pfam" id="PF00593"/>
    </source>
</evidence>
<dbReference type="AlphaFoldDB" id="A0A485M4E4"/>
<dbReference type="InterPro" id="IPR039426">
    <property type="entry name" value="TonB-dep_rcpt-like"/>
</dbReference>
<dbReference type="Gene3D" id="2.170.130.10">
    <property type="entry name" value="TonB-dependent receptor, plug domain"/>
    <property type="match status" value="1"/>
</dbReference>
<dbReference type="EMBL" id="CAADRM010000123">
    <property type="protein sequence ID" value="VFU16868.1"/>
    <property type="molecule type" value="Genomic_DNA"/>
</dbReference>
<accession>A0A485M4E4</accession>
<evidence type="ECO:0000256" key="5">
    <source>
        <dbReference type="ARBA" id="ARBA00023077"/>
    </source>
</evidence>
<keyword evidence="6" id="KW-0472">Membrane</keyword>
<name>A0A485M4E4_9ZZZZ</name>
<dbReference type="GO" id="GO:0015344">
    <property type="term" value="F:siderophore uptake transmembrane transporter activity"/>
    <property type="evidence" value="ECO:0007669"/>
    <property type="project" value="TreeGrafter"/>
</dbReference>
<dbReference type="Gene3D" id="2.40.170.20">
    <property type="entry name" value="TonB-dependent receptor, beta-barrel domain"/>
    <property type="match status" value="1"/>
</dbReference>
<dbReference type="InterPro" id="IPR036942">
    <property type="entry name" value="Beta-barrel_TonB_sf"/>
</dbReference>
<evidence type="ECO:0000256" key="3">
    <source>
        <dbReference type="ARBA" id="ARBA00022692"/>
    </source>
</evidence>
<dbReference type="CDD" id="cd01347">
    <property type="entry name" value="ligand_gated_channel"/>
    <property type="match status" value="1"/>
</dbReference>
<dbReference type="GO" id="GO:0009279">
    <property type="term" value="C:cell outer membrane"/>
    <property type="evidence" value="ECO:0007669"/>
    <property type="project" value="UniProtKB-SubCell"/>
</dbReference>
<dbReference type="PANTHER" id="PTHR30069">
    <property type="entry name" value="TONB-DEPENDENT OUTER MEMBRANE RECEPTOR"/>
    <property type="match status" value="1"/>
</dbReference>
<feature type="domain" description="TonB-dependent receptor plug" evidence="10">
    <location>
        <begin position="65"/>
        <end position="152"/>
    </location>
</feature>
<evidence type="ECO:0000256" key="2">
    <source>
        <dbReference type="ARBA" id="ARBA00022448"/>
    </source>
</evidence>
<dbReference type="InterPro" id="IPR037066">
    <property type="entry name" value="Plug_dom_sf"/>
</dbReference>
<comment type="subcellular location">
    <subcellularLocation>
        <location evidence="1">Cell outer membrane</location>
        <topology evidence="1">Multi-pass membrane protein</topology>
    </subcellularLocation>
</comment>
<keyword evidence="8" id="KW-0998">Cell outer membrane</keyword>
<keyword evidence="5" id="KW-0798">TonB box</keyword>
<dbReference type="Pfam" id="PF00593">
    <property type="entry name" value="TonB_dep_Rec_b-barrel"/>
    <property type="match status" value="1"/>
</dbReference>
<feature type="domain" description="TonB-dependent receptor-like beta-barrel" evidence="9">
    <location>
        <begin position="174"/>
        <end position="598"/>
    </location>
</feature>
<dbReference type="Pfam" id="PF07715">
    <property type="entry name" value="Plug"/>
    <property type="match status" value="1"/>
</dbReference>
<sequence>MHHRFTAAIALGILCFFLSSLPFFPAHAEEIIVTATAIDDTSSSSVTGKSPTAFSDIVEVRPLATGLINTRDALRKAVSIDLPDYGGAVAAPVSLRGSAIQQTLIMLDGVPLNPVSGDTVDLSLYSVPEIDRIEIIKGSNSAAYGGSAMGGVVNIVTRNPRPGDSLEFTSSLGTYGYSLYNLFLNTEAGGTGLLLDVTRSQADNDFLYERDDGTTARRENNRTEHTALLSKLWMDIGGWDTLLTGTLAAQELGSPGVEGWLTPDDDMNTSRYSFMIDTSKELDPGRSLALKASRMVTRACSYTFPSGDARSRLTSDYFDAIYSHGMGLLRLAPEVTVRRERLSSDYYGIHSRTVTSGVLHSTLDLDPVLFSLALRHDHSTEFKGKWTWHGGVLWDVMPHLDLKANVGIGYREPTLGQLYAPSSDFFTFVPNPDLKPEESFGWDIGPVIEFELFGLSASYFVARYSDMIKMGYPTYNTFTYVNVDRAHASGVETYAWVKPVDPLRISLGYAFNQFRYGSGSFESKRVKHKPQDIFTLQADYLAAVLGRQVNIFTSYQFREGVYTDDANTRKTGNRNLIDAGIACEITRFATAAFKVSNLLDDTSVEYEDRSEWGSFWFPVPGRTYRVSLQMRF</sequence>
<evidence type="ECO:0000256" key="6">
    <source>
        <dbReference type="ARBA" id="ARBA00023136"/>
    </source>
</evidence>
<keyword evidence="2" id="KW-0813">Transport</keyword>
<dbReference type="PROSITE" id="PS52016">
    <property type="entry name" value="TONB_DEPENDENT_REC_3"/>
    <property type="match status" value="1"/>
</dbReference>
<proteinExistence type="predicted"/>
<evidence type="ECO:0000256" key="8">
    <source>
        <dbReference type="ARBA" id="ARBA00023237"/>
    </source>
</evidence>
<evidence type="ECO:0000259" key="10">
    <source>
        <dbReference type="Pfam" id="PF07715"/>
    </source>
</evidence>
<keyword evidence="3" id="KW-0812">Transmembrane</keyword>
<keyword evidence="7" id="KW-0675">Receptor</keyword>
<organism evidence="11">
    <name type="scientific">anaerobic digester metagenome</name>
    <dbReference type="NCBI Taxonomy" id="1263854"/>
    <lineage>
        <taxon>unclassified sequences</taxon>
        <taxon>metagenomes</taxon>
        <taxon>ecological metagenomes</taxon>
    </lineage>
</organism>
<dbReference type="PANTHER" id="PTHR30069:SF29">
    <property type="entry name" value="HEMOGLOBIN AND HEMOGLOBIN-HAPTOGLOBIN-BINDING PROTEIN 1-RELATED"/>
    <property type="match status" value="1"/>
</dbReference>
<evidence type="ECO:0000256" key="4">
    <source>
        <dbReference type="ARBA" id="ARBA00022729"/>
    </source>
</evidence>
<keyword evidence="4" id="KW-0732">Signal</keyword>
<evidence type="ECO:0000313" key="11">
    <source>
        <dbReference type="EMBL" id="VFU16868.1"/>
    </source>
</evidence>
<dbReference type="InterPro" id="IPR012910">
    <property type="entry name" value="Plug_dom"/>
</dbReference>
<evidence type="ECO:0000256" key="7">
    <source>
        <dbReference type="ARBA" id="ARBA00023170"/>
    </source>
</evidence>
<protein>
    <submittedName>
        <fullName evidence="11">Vitamin B12 transporter BtuB</fullName>
    </submittedName>
</protein>